<evidence type="ECO:0000313" key="3">
    <source>
        <dbReference type="RefSeq" id="XP_046586410.1"/>
    </source>
</evidence>
<feature type="domain" description="EF-hand" evidence="1">
    <location>
        <begin position="61"/>
        <end position="96"/>
    </location>
</feature>
<dbReference type="GeneID" id="107218130"/>
<dbReference type="PROSITE" id="PS50222">
    <property type="entry name" value="EF_HAND_2"/>
    <property type="match status" value="1"/>
</dbReference>
<evidence type="ECO:0000259" key="1">
    <source>
        <dbReference type="PROSITE" id="PS50222"/>
    </source>
</evidence>
<evidence type="ECO:0000313" key="2">
    <source>
        <dbReference type="Proteomes" id="UP000829291"/>
    </source>
</evidence>
<dbReference type="InterPro" id="IPR002048">
    <property type="entry name" value="EF_hand_dom"/>
</dbReference>
<dbReference type="InterPro" id="IPR056587">
    <property type="entry name" value="EF_EFCAB10_C"/>
</dbReference>
<dbReference type="PANTHER" id="PTHR21847:SF1">
    <property type="entry name" value="EF-HAND CALCIUM-BINDING DOMAIN-CONTAINING PROTEIN 10"/>
    <property type="match status" value="1"/>
</dbReference>
<dbReference type="Proteomes" id="UP000829291">
    <property type="component" value="Chromosome 2"/>
</dbReference>
<dbReference type="PANTHER" id="PTHR21847">
    <property type="entry name" value="EF-HAND CALCIUM-BINDING DOMAIN-CONTAINING PROTEIN 10"/>
    <property type="match status" value="1"/>
</dbReference>
<dbReference type="InterPro" id="IPR039879">
    <property type="entry name" value="EFC10"/>
</dbReference>
<dbReference type="Pfam" id="PF24548">
    <property type="entry name" value="EF_EFCAB10_C"/>
    <property type="match status" value="1"/>
</dbReference>
<accession>A0ABM3FEG7</accession>
<gene>
    <name evidence="3" type="primary">LOC107218130</name>
</gene>
<sequence>MTNAQMQAQFYLNEKKIFELFNFLIGHLLVDEPTDPIEYLYELLDKCMLFRAGLGEPPLLFTARHVESMFQSLDPGGLGSISLDQYKAGMTTLGIGCYDMNPKTCSAGRVDKQTFEDEAKKCLVSMLSEMIVKKS</sequence>
<protein>
    <submittedName>
        <fullName evidence="3">Uncharacterized protein LOC107218130</fullName>
    </submittedName>
</protein>
<organism evidence="2 3">
    <name type="scientific">Neodiprion lecontei</name>
    <name type="common">Redheaded pine sawfly</name>
    <dbReference type="NCBI Taxonomy" id="441921"/>
    <lineage>
        <taxon>Eukaryota</taxon>
        <taxon>Metazoa</taxon>
        <taxon>Ecdysozoa</taxon>
        <taxon>Arthropoda</taxon>
        <taxon>Hexapoda</taxon>
        <taxon>Insecta</taxon>
        <taxon>Pterygota</taxon>
        <taxon>Neoptera</taxon>
        <taxon>Endopterygota</taxon>
        <taxon>Hymenoptera</taxon>
        <taxon>Tenthredinoidea</taxon>
        <taxon>Diprionidae</taxon>
        <taxon>Diprioninae</taxon>
        <taxon>Neodiprion</taxon>
    </lineage>
</organism>
<dbReference type="SUPFAM" id="SSF47391">
    <property type="entry name" value="Dimerization-anchoring domain of cAMP-dependent PK regulatory subunit"/>
    <property type="match status" value="1"/>
</dbReference>
<keyword evidence="2" id="KW-1185">Reference proteome</keyword>
<reference evidence="3" key="1">
    <citation type="submission" date="2025-08" db="UniProtKB">
        <authorList>
            <consortium name="RefSeq"/>
        </authorList>
    </citation>
    <scope>IDENTIFICATION</scope>
    <source>
        <tissue evidence="3">Thorax and Abdomen</tissue>
    </source>
</reference>
<proteinExistence type="predicted"/>
<name>A0ABM3FEG7_NEOLC</name>
<dbReference type="RefSeq" id="XP_046586410.1">
    <property type="nucleotide sequence ID" value="XM_046730454.1"/>
</dbReference>
<dbReference type="CDD" id="cd22981">
    <property type="entry name" value="DD_TbAK-like"/>
    <property type="match status" value="1"/>
</dbReference>